<evidence type="ECO:0000313" key="7">
    <source>
        <dbReference type="Proteomes" id="UP000299011"/>
    </source>
</evidence>
<dbReference type="AlphaFoldDB" id="I3R9N6"/>
<organism evidence="2 5">
    <name type="scientific">Haloferax mediterranei (strain ATCC 33500 / DSM 1411 / JCM 8866 / NBRC 14739 / NCIMB 2177 / R-4)</name>
    <name type="common">Halobacterium mediterranei</name>
    <dbReference type="NCBI Taxonomy" id="523841"/>
    <lineage>
        <taxon>Archaea</taxon>
        <taxon>Methanobacteriati</taxon>
        <taxon>Methanobacteriota</taxon>
        <taxon>Stenosarchaea group</taxon>
        <taxon>Halobacteria</taxon>
        <taxon>Halobacteriales</taxon>
        <taxon>Haloferacaceae</taxon>
        <taxon>Haloferax</taxon>
    </lineage>
</organism>
<feature type="transmembrane region" description="Helical" evidence="1">
    <location>
        <begin position="41"/>
        <end position="58"/>
    </location>
</feature>
<dbReference type="InterPro" id="IPR014509">
    <property type="entry name" value="YjdF-like"/>
</dbReference>
<dbReference type="Proteomes" id="UP000299011">
    <property type="component" value="Plasmid pHME322"/>
</dbReference>
<sequence length="218" mass="24042">MVQLWNFPRLSASRQRRLARAMQVSLIGILLVGLYDGDSSIIVNTVVALCVTHLPAVLEREYDVSLDARLSLWITSAVFLHAFGMVGVPWTPLNPYQSVWWWDHLTHSLSASVVAAVGYSTARIVDSHGGAIELPPRFMFVYIVLFVLAFGVLWEVLEFAVSRLAFLHGGEPVLVQYGLEDTLLDLVFDMVGGVAVATRGTELLDDVIQAEFPTPSNS</sequence>
<feature type="transmembrane region" description="Helical" evidence="1">
    <location>
        <begin position="70"/>
        <end position="90"/>
    </location>
</feature>
<dbReference type="KEGG" id="hme:HFX_5111"/>
<accession>I3R9N6</accession>
<keyword evidence="1" id="KW-1133">Transmembrane helix</keyword>
<dbReference type="Pfam" id="PF09997">
    <property type="entry name" value="DUF2238"/>
    <property type="match status" value="1"/>
</dbReference>
<evidence type="ECO:0000256" key="1">
    <source>
        <dbReference type="SAM" id="Phobius"/>
    </source>
</evidence>
<gene>
    <name evidence="2" type="ordered locus">HFX_5111</name>
    <name evidence="3" type="ORF">BM92_18455</name>
    <name evidence="4" type="ORF">E6P09_17480</name>
</gene>
<evidence type="ECO:0000313" key="5">
    <source>
        <dbReference type="Proteomes" id="UP000006469"/>
    </source>
</evidence>
<geneLocation type="plasmid" evidence="2 5">
    <name>pHM300</name>
</geneLocation>
<reference evidence="2" key="1">
    <citation type="journal article" date="2012" name="Appl. Environ. Microbiol.">
        <title>Identification of the haloarchaeal phasin (PhaP) that functions in polyhydroxyalkanoate accumulation and granule formation in Haloferax mediterranei.</title>
        <authorList>
            <person name="Cai S."/>
            <person name="Cai L."/>
            <person name="Liu H."/>
            <person name="Liu X."/>
            <person name="Han J."/>
            <person name="Zhou J."/>
            <person name="Xiang H."/>
        </authorList>
    </citation>
    <scope>NUCLEOTIDE SEQUENCE</scope>
    <source>
        <strain evidence="2">CGMCC 1.2087</strain>
    </source>
</reference>
<keyword evidence="1" id="KW-0812">Transmembrane</keyword>
<reference evidence="2" key="4">
    <citation type="submission" date="2014-05" db="EMBL/GenBank/DDBJ databases">
        <authorList>
            <person name="Wang L."/>
            <person name="Yang H."/>
            <person name="Xiang H."/>
        </authorList>
    </citation>
    <scope>NUCLEOTIDE SEQUENCE</scope>
    <source>
        <strain evidence="2">CGMCC 1.2087</strain>
        <plasmid evidence="2">pHM300</plasmid>
    </source>
</reference>
<reference evidence="3 6" key="3">
    <citation type="submission" date="2014-04" db="EMBL/GenBank/DDBJ databases">
        <title>Transcriptional profiles of Haloferax mediterranei on the basis of nitrogen availability.</title>
        <authorList>
            <person name="Bautista V."/>
        </authorList>
    </citation>
    <scope>NUCLEOTIDE SEQUENCE [LARGE SCALE GENOMIC DNA]</scope>
    <source>
        <strain evidence="3">ATCC 33500</strain>
        <strain evidence="6">ATCC 33500 / DSM 1411 / JCM 8866 / NBRC 14739 / NCIMB 2177 / R-4</strain>
        <plasmid evidence="3">HMPLAS2</plasmid>
        <plasmid evidence="6">Plasmid HMPLAS2</plasmid>
    </source>
</reference>
<evidence type="ECO:0000313" key="2">
    <source>
        <dbReference type="EMBL" id="AFK20946.1"/>
    </source>
</evidence>
<proteinExistence type="predicted"/>
<keyword evidence="2" id="KW-0614">Plasmid</keyword>
<geneLocation type="plasmid" evidence="4 7">
    <name>pHME322</name>
</geneLocation>
<dbReference type="EMBL" id="CP039141">
    <property type="protein sequence ID" value="QCQ77125.1"/>
    <property type="molecule type" value="Genomic_DNA"/>
</dbReference>
<dbReference type="Proteomes" id="UP000006469">
    <property type="component" value="Plasmid pHM300"/>
</dbReference>
<dbReference type="HOGENOM" id="CLU_070751_2_0_2"/>
<evidence type="ECO:0000313" key="3">
    <source>
        <dbReference type="EMBL" id="AHZ24185.1"/>
    </source>
</evidence>
<reference evidence="4 7" key="5">
    <citation type="submission" date="2019-04" db="EMBL/GenBank/DDBJ databases">
        <title>Methylomes of two halophilic Archaea, Haloarcula marismortui and Haloferax mediterranei.</title>
        <authorList>
            <person name="DasSarma S."/>
            <person name="DasSarma P."/>
            <person name="DasSarma S."/>
            <person name="Fomenkov A."/>
            <person name="Vincze T."/>
            <person name="Anton B.P."/>
            <person name="Roberts R.J."/>
        </authorList>
    </citation>
    <scope>NUCLEOTIDE SEQUENCE [LARGE SCALE GENOMIC DNA]</scope>
    <source>
        <strain evidence="4">ATCC 33500</strain>
        <strain evidence="7">ATCC 33500 / DSM 1411 / JCM 8866 / NBRC 14739 / NCIMB 2177 / R-4</strain>
        <plasmid evidence="4 7">pHME322</plasmid>
    </source>
</reference>
<evidence type="ECO:0000313" key="4">
    <source>
        <dbReference type="EMBL" id="QCQ77125.1"/>
    </source>
</evidence>
<keyword evidence="1" id="KW-0472">Membrane</keyword>
<protein>
    <submittedName>
        <fullName evidence="2">Uncharacterized protein</fullName>
    </submittedName>
</protein>
<evidence type="ECO:0000313" key="6">
    <source>
        <dbReference type="Proteomes" id="UP000027075"/>
    </source>
</evidence>
<dbReference type="EMBL" id="CP007553">
    <property type="protein sequence ID" value="AHZ24185.1"/>
    <property type="molecule type" value="Genomic_DNA"/>
</dbReference>
<name>I3R9N6_HALMT</name>
<reference evidence="2 5" key="2">
    <citation type="journal article" date="2012" name="J. Bacteriol.">
        <title>Complete genome sequence of the metabolically versatile halophilic archaeon Haloferax mediterranei, a poly(3-hydroxybutyrate-co-3-hydroxyvalerate) producer.</title>
        <authorList>
            <person name="Han J."/>
            <person name="Zhang F."/>
            <person name="Hou J."/>
            <person name="Liu X."/>
            <person name="Li M."/>
            <person name="Liu H."/>
            <person name="Cai L."/>
            <person name="Zhang B."/>
            <person name="Chen Y."/>
            <person name="Zhou J."/>
            <person name="Hu S."/>
            <person name="Xiang H."/>
        </authorList>
    </citation>
    <scope>NUCLEOTIDE SEQUENCE [LARGE SCALE GENOMIC DNA]</scope>
    <source>
        <strain evidence="5">ATCC 33500 / DSM 1411 / JCM 8866 / NBRC 14739 / NCIMB 2177 / R-4</strain>
        <strain evidence="2">CGMCC 1.2087</strain>
        <plasmid evidence="5">pHM300</plasmid>
    </source>
</reference>
<geneLocation type="plasmid" evidence="3 6">
    <name>HMPLAS2</name>
</geneLocation>
<dbReference type="Proteomes" id="UP000027075">
    <property type="component" value="Plasmid HMPLAS2"/>
</dbReference>
<feature type="transmembrane region" description="Helical" evidence="1">
    <location>
        <begin position="139"/>
        <end position="157"/>
    </location>
</feature>
<dbReference type="EMBL" id="CP001870">
    <property type="protein sequence ID" value="AFK20946.1"/>
    <property type="molecule type" value="Genomic_DNA"/>
</dbReference>
<dbReference type="OrthoDB" id="313603at2157"/>
<dbReference type="RefSeq" id="WP_014732657.1">
    <property type="nucleotide sequence ID" value="NZ_AOLO01000001.1"/>
</dbReference>